<dbReference type="InterPro" id="IPR003945">
    <property type="entry name" value="NU5C-like"/>
</dbReference>
<evidence type="ECO:0000313" key="9">
    <source>
        <dbReference type="EMBL" id="CAH0537071.1"/>
    </source>
</evidence>
<evidence type="ECO:0000256" key="3">
    <source>
        <dbReference type="ARBA" id="ARBA00022989"/>
    </source>
</evidence>
<keyword evidence="3 6" id="KW-1133">Transmembrane helix</keyword>
<feature type="domain" description="NADH-Ubiquinone oxidoreductase (complex I) chain 5 N-terminal" evidence="8">
    <location>
        <begin position="66"/>
        <end position="116"/>
    </location>
</feature>
<comment type="subcellular location">
    <subcellularLocation>
        <location evidence="1">Endomembrane system</location>
        <topology evidence="1">Multi-pass membrane protein</topology>
    </subcellularLocation>
    <subcellularLocation>
        <location evidence="5">Membrane</location>
        <topology evidence="5">Multi-pass membrane protein</topology>
    </subcellularLocation>
</comment>
<feature type="transmembrane region" description="Helical" evidence="6">
    <location>
        <begin position="115"/>
        <end position="132"/>
    </location>
</feature>
<feature type="transmembrane region" description="Helical" evidence="6">
    <location>
        <begin position="277"/>
        <end position="298"/>
    </location>
</feature>
<dbReference type="Pfam" id="PF00361">
    <property type="entry name" value="Proton_antipo_M"/>
    <property type="match status" value="1"/>
</dbReference>
<keyword evidence="2 5" id="KW-0812">Transmembrane</keyword>
<dbReference type="Proteomes" id="UP000838748">
    <property type="component" value="Unassembled WGS sequence"/>
</dbReference>
<feature type="transmembrane region" description="Helical" evidence="6">
    <location>
        <begin position="305"/>
        <end position="323"/>
    </location>
</feature>
<feature type="transmembrane region" description="Helical" evidence="6">
    <location>
        <begin position="509"/>
        <end position="530"/>
    </location>
</feature>
<feature type="transmembrane region" description="Helical" evidence="6">
    <location>
        <begin position="83"/>
        <end position="103"/>
    </location>
</feature>
<feature type="transmembrane region" description="Helical" evidence="6">
    <location>
        <begin position="138"/>
        <end position="157"/>
    </location>
</feature>
<keyword evidence="10" id="KW-1185">Reference proteome</keyword>
<feature type="transmembrane region" description="Helical" evidence="6">
    <location>
        <begin position="6"/>
        <end position="24"/>
    </location>
</feature>
<dbReference type="PRINTS" id="PR01435">
    <property type="entry name" value="NPOXDRDTASE5"/>
</dbReference>
<evidence type="ECO:0000256" key="6">
    <source>
        <dbReference type="SAM" id="Phobius"/>
    </source>
</evidence>
<feature type="transmembrane region" description="Helical" evidence="6">
    <location>
        <begin position="607"/>
        <end position="625"/>
    </location>
</feature>
<accession>A0ABN8DZT9</accession>
<feature type="transmembrane region" description="Helical" evidence="6">
    <location>
        <begin position="408"/>
        <end position="429"/>
    </location>
</feature>
<feature type="transmembrane region" description="Helical" evidence="6">
    <location>
        <begin position="169"/>
        <end position="190"/>
    </location>
</feature>
<dbReference type="NCBIfam" id="TIGR01974">
    <property type="entry name" value="NDH_I_L"/>
    <property type="match status" value="1"/>
</dbReference>
<dbReference type="InterPro" id="IPR001516">
    <property type="entry name" value="Proton_antipo_N"/>
</dbReference>
<dbReference type="InterPro" id="IPR018393">
    <property type="entry name" value="NADHpl_OxRdtase_5_subgr"/>
</dbReference>
<dbReference type="Pfam" id="PF00662">
    <property type="entry name" value="Proton_antipo_N"/>
    <property type="match status" value="1"/>
</dbReference>
<evidence type="ECO:0000259" key="7">
    <source>
        <dbReference type="Pfam" id="PF00361"/>
    </source>
</evidence>
<feature type="transmembrane region" description="Helical" evidence="6">
    <location>
        <begin position="375"/>
        <end position="396"/>
    </location>
</feature>
<dbReference type="InterPro" id="IPR001750">
    <property type="entry name" value="ND/Mrp_TM"/>
</dbReference>
<feature type="domain" description="NADH:quinone oxidoreductase/Mrp antiporter transmembrane" evidence="7">
    <location>
        <begin position="132"/>
        <end position="424"/>
    </location>
</feature>
<feature type="transmembrane region" description="Helical" evidence="6">
    <location>
        <begin position="329"/>
        <end position="354"/>
    </location>
</feature>
<name>A0ABN8DZT9_9VIBR</name>
<dbReference type="PRINTS" id="PR01434">
    <property type="entry name" value="NADHDHGNASE5"/>
</dbReference>
<dbReference type="NCBIfam" id="NF005141">
    <property type="entry name" value="PRK06590.1"/>
    <property type="match status" value="1"/>
</dbReference>
<feature type="transmembrane region" description="Helical" evidence="6">
    <location>
        <begin position="247"/>
        <end position="265"/>
    </location>
</feature>
<organism evidence="9 10">
    <name type="scientific">Vibrio marisflavi CECT 7928</name>
    <dbReference type="NCBI Taxonomy" id="634439"/>
    <lineage>
        <taxon>Bacteria</taxon>
        <taxon>Pseudomonadati</taxon>
        <taxon>Pseudomonadota</taxon>
        <taxon>Gammaproteobacteria</taxon>
        <taxon>Vibrionales</taxon>
        <taxon>Vibrionaceae</taxon>
        <taxon>Vibrio</taxon>
    </lineage>
</organism>
<proteinExistence type="predicted"/>
<feature type="transmembrane region" description="Helical" evidence="6">
    <location>
        <begin position="31"/>
        <end position="51"/>
    </location>
</feature>
<dbReference type="PANTHER" id="PTHR42829:SF2">
    <property type="entry name" value="NADH-UBIQUINONE OXIDOREDUCTASE CHAIN 5"/>
    <property type="match status" value="1"/>
</dbReference>
<dbReference type="PANTHER" id="PTHR42829">
    <property type="entry name" value="NADH-UBIQUINONE OXIDOREDUCTASE CHAIN 5"/>
    <property type="match status" value="1"/>
</dbReference>
<evidence type="ECO:0000256" key="4">
    <source>
        <dbReference type="ARBA" id="ARBA00023136"/>
    </source>
</evidence>
<dbReference type="EMBL" id="CAKLDM010000001">
    <property type="protein sequence ID" value="CAH0537071.1"/>
    <property type="molecule type" value="Genomic_DNA"/>
</dbReference>
<gene>
    <name evidence="9" type="primary">nuoL_1</name>
    <name evidence="9" type="ORF">VMF7928_00907</name>
</gene>
<evidence type="ECO:0000256" key="5">
    <source>
        <dbReference type="RuleBase" id="RU000320"/>
    </source>
</evidence>
<keyword evidence="4 6" id="KW-0472">Membrane</keyword>
<reference evidence="9" key="1">
    <citation type="submission" date="2021-11" db="EMBL/GenBank/DDBJ databases">
        <authorList>
            <person name="Rodrigo-Torres L."/>
            <person name="Arahal R. D."/>
            <person name="Lucena T."/>
        </authorList>
    </citation>
    <scope>NUCLEOTIDE SEQUENCE</scope>
    <source>
        <strain evidence="9">CECT 7928</strain>
    </source>
</reference>
<evidence type="ECO:0000256" key="1">
    <source>
        <dbReference type="ARBA" id="ARBA00004127"/>
    </source>
</evidence>
<evidence type="ECO:0000313" key="10">
    <source>
        <dbReference type="Proteomes" id="UP000838748"/>
    </source>
</evidence>
<evidence type="ECO:0000256" key="2">
    <source>
        <dbReference type="ARBA" id="ARBA00022692"/>
    </source>
</evidence>
<dbReference type="Gene3D" id="1.20.5.2700">
    <property type="match status" value="1"/>
</dbReference>
<evidence type="ECO:0000259" key="8">
    <source>
        <dbReference type="Pfam" id="PF00662"/>
    </source>
</evidence>
<feature type="transmembrane region" description="Helical" evidence="6">
    <location>
        <begin position="461"/>
        <end position="478"/>
    </location>
</feature>
<feature type="transmembrane region" description="Helical" evidence="6">
    <location>
        <begin position="210"/>
        <end position="226"/>
    </location>
</feature>
<sequence length="626" mass="68649">MNNVLWLIPTLPLLSAAIIVLLGGRMPLRASGIMAASSVFISAILVGALWINSDFNPDYHQQLWTWMSVGAWKVNIGLTVDRLTLVMITVTTWVGFLIHLFSVPFMRKDFGERRYFCYLNLFVAGMLFFVMADNLILLYTGWEIMGLCSYGLISHYYNKEKNVYSGRKAFVVTRIGDTLLAIGILLAFVSFKTVNLQEIFHLATTQPVDLGIIAVICLLFLAGGMAKSAQFPMHVWLPESMAGPSTVSALIHAATMVTAGVYLIARTHVLYNLVPDVAWWVSLVGAFTAFYAATCAVAQNDIKRILAYSTISQIGYMFAALGVGAYDLAIFHVIVHACFKALLFIGSGVIIDMYSHDHDIRKMGGLGKRLPWMKWTYLAGSASLAALPVITSSFYSKDAIIAATDTGHLGWLLAGLGLVGALFTSIYAFRMYFMVFNGKNRTEFTKPSYISEKGLPWQMKVSTGILAVGSIAIGWIQFPSDWSFGPHLFVPWLSQVLGAVPELDPTTGLLLEVLGAVIAIAGVWIAHVMVKKELATGKGIGDNKFLNAAWYIDDLSKLIFIRSFKALTGLLETVIERWILNKGVVGGVSSAVSSSGEIISEGQGNQVSRYVLWMIVGAVILLFYMV</sequence>
<comment type="caution">
    <text evidence="9">The sequence shown here is derived from an EMBL/GenBank/DDBJ whole genome shotgun (WGS) entry which is preliminary data.</text>
</comment>
<dbReference type="RefSeq" id="WP_237360282.1">
    <property type="nucleotide sequence ID" value="NZ_CAKLDM010000001.1"/>
</dbReference>
<protein>
    <submittedName>
        <fullName evidence="9">NADH-quinone oxidoreductase subunit L</fullName>
    </submittedName>
</protein>